<feature type="domain" description="Peptidase M48" evidence="12">
    <location>
        <begin position="131"/>
        <end position="266"/>
    </location>
</feature>
<feature type="transmembrane region" description="Helical" evidence="11">
    <location>
        <begin position="205"/>
        <end position="226"/>
    </location>
</feature>
<keyword evidence="6" id="KW-0378">Hydrolase</keyword>
<feature type="transmembrane region" description="Helical" evidence="11">
    <location>
        <begin position="232"/>
        <end position="251"/>
    </location>
</feature>
<feature type="transmembrane region" description="Helical" evidence="11">
    <location>
        <begin position="316"/>
        <end position="344"/>
    </location>
</feature>
<keyword evidence="3" id="KW-0645">Protease</keyword>
<feature type="transmembrane region" description="Helical" evidence="11">
    <location>
        <begin position="658"/>
        <end position="678"/>
    </location>
</feature>
<feature type="transmembrane region" description="Helical" evidence="11">
    <location>
        <begin position="587"/>
        <end position="610"/>
    </location>
</feature>
<name>A0A5S4GNY6_9ACTN</name>
<feature type="transmembrane region" description="Helical" evidence="11">
    <location>
        <begin position="714"/>
        <end position="736"/>
    </location>
</feature>
<evidence type="ECO:0000256" key="10">
    <source>
        <dbReference type="ARBA" id="ARBA00023136"/>
    </source>
</evidence>
<evidence type="ECO:0000313" key="14">
    <source>
        <dbReference type="Proteomes" id="UP000306628"/>
    </source>
</evidence>
<protein>
    <recommendedName>
        <fullName evidence="12">Peptidase M48 domain-containing protein</fullName>
    </recommendedName>
</protein>
<feature type="transmembrane region" description="Helical" evidence="11">
    <location>
        <begin position="428"/>
        <end position="447"/>
    </location>
</feature>
<dbReference type="GO" id="GO:0004222">
    <property type="term" value="F:metalloendopeptidase activity"/>
    <property type="evidence" value="ECO:0007669"/>
    <property type="project" value="InterPro"/>
</dbReference>
<organism evidence="13 14">
    <name type="scientific">Nonomuraea zeae</name>
    <dbReference type="NCBI Taxonomy" id="1642303"/>
    <lineage>
        <taxon>Bacteria</taxon>
        <taxon>Bacillati</taxon>
        <taxon>Actinomycetota</taxon>
        <taxon>Actinomycetes</taxon>
        <taxon>Streptosporangiales</taxon>
        <taxon>Streptosporangiaceae</taxon>
        <taxon>Nonomuraea</taxon>
    </lineage>
</organism>
<keyword evidence="7" id="KW-0862">Zinc</keyword>
<dbReference type="GO" id="GO:0006508">
    <property type="term" value="P:proteolysis"/>
    <property type="evidence" value="ECO:0007669"/>
    <property type="project" value="UniProtKB-KW"/>
</dbReference>
<evidence type="ECO:0000256" key="8">
    <source>
        <dbReference type="ARBA" id="ARBA00022989"/>
    </source>
</evidence>
<dbReference type="InterPro" id="IPR001915">
    <property type="entry name" value="Peptidase_M48"/>
</dbReference>
<dbReference type="EMBL" id="VCKX01000047">
    <property type="protein sequence ID" value="TMR34214.1"/>
    <property type="molecule type" value="Genomic_DNA"/>
</dbReference>
<dbReference type="Pfam" id="PF01435">
    <property type="entry name" value="Peptidase_M48"/>
    <property type="match status" value="1"/>
</dbReference>
<evidence type="ECO:0000256" key="7">
    <source>
        <dbReference type="ARBA" id="ARBA00022833"/>
    </source>
</evidence>
<evidence type="ECO:0000256" key="11">
    <source>
        <dbReference type="SAM" id="Phobius"/>
    </source>
</evidence>
<dbReference type="PANTHER" id="PTHR43221">
    <property type="entry name" value="PROTEASE HTPX"/>
    <property type="match status" value="1"/>
</dbReference>
<keyword evidence="10 11" id="KW-0472">Membrane</keyword>
<evidence type="ECO:0000256" key="4">
    <source>
        <dbReference type="ARBA" id="ARBA00022692"/>
    </source>
</evidence>
<evidence type="ECO:0000259" key="12">
    <source>
        <dbReference type="Pfam" id="PF01435"/>
    </source>
</evidence>
<dbReference type="InterPro" id="IPR050083">
    <property type="entry name" value="HtpX_protease"/>
</dbReference>
<feature type="transmembrane region" description="Helical" evidence="11">
    <location>
        <begin position="630"/>
        <end position="651"/>
    </location>
</feature>
<keyword evidence="8 11" id="KW-1133">Transmembrane helix</keyword>
<evidence type="ECO:0000256" key="6">
    <source>
        <dbReference type="ARBA" id="ARBA00022801"/>
    </source>
</evidence>
<feature type="transmembrane region" description="Helical" evidence="11">
    <location>
        <begin position="748"/>
        <end position="770"/>
    </location>
</feature>
<comment type="cofactor">
    <cofactor evidence="1">
        <name>Zn(2+)</name>
        <dbReference type="ChEBI" id="CHEBI:29105"/>
    </cofactor>
</comment>
<feature type="transmembrane region" description="Helical" evidence="11">
    <location>
        <begin position="530"/>
        <end position="557"/>
    </location>
</feature>
<evidence type="ECO:0000256" key="2">
    <source>
        <dbReference type="ARBA" id="ARBA00022475"/>
    </source>
</evidence>
<keyword evidence="5" id="KW-0479">Metal-binding</keyword>
<dbReference type="GO" id="GO:0046872">
    <property type="term" value="F:metal ion binding"/>
    <property type="evidence" value="ECO:0007669"/>
    <property type="project" value="UniProtKB-KW"/>
</dbReference>
<dbReference type="Proteomes" id="UP000306628">
    <property type="component" value="Unassembled WGS sequence"/>
</dbReference>
<dbReference type="AlphaFoldDB" id="A0A5S4GNY6"/>
<feature type="transmembrane region" description="Helical" evidence="11">
    <location>
        <begin position="391"/>
        <end position="408"/>
    </location>
</feature>
<keyword evidence="4 11" id="KW-0812">Transmembrane</keyword>
<evidence type="ECO:0000313" key="13">
    <source>
        <dbReference type="EMBL" id="TMR34214.1"/>
    </source>
</evidence>
<keyword evidence="14" id="KW-1185">Reference proteome</keyword>
<dbReference type="CDD" id="cd07329">
    <property type="entry name" value="M56_like"/>
    <property type="match status" value="1"/>
</dbReference>
<evidence type="ECO:0000256" key="5">
    <source>
        <dbReference type="ARBA" id="ARBA00022723"/>
    </source>
</evidence>
<dbReference type="OrthoDB" id="4889053at2"/>
<feature type="transmembrane region" description="Helical" evidence="11">
    <location>
        <begin position="459"/>
        <end position="484"/>
    </location>
</feature>
<keyword evidence="9" id="KW-0482">Metalloprotease</keyword>
<feature type="transmembrane region" description="Helical" evidence="11">
    <location>
        <begin position="86"/>
        <end position="107"/>
    </location>
</feature>
<feature type="transmembrane region" description="Helical" evidence="11">
    <location>
        <begin position="356"/>
        <end position="379"/>
    </location>
</feature>
<gene>
    <name evidence="13" type="ORF">ETD85_17375</name>
</gene>
<dbReference type="PANTHER" id="PTHR43221:SF2">
    <property type="entry name" value="PROTEASE HTPX HOMOLOG"/>
    <property type="match status" value="1"/>
</dbReference>
<dbReference type="Gene3D" id="3.30.2010.10">
    <property type="entry name" value="Metalloproteases ('zincins'), catalytic domain"/>
    <property type="match status" value="1"/>
</dbReference>
<sequence>MTDRPPDPFAVPSQTALRFVLLMGMVIGTSLFAFNILYFTLSPQGAREERVYARCWEVTPGAGEPDIGAIGRRFAACVAPYEQGKALWVAGGLALLLLVAGLIYWYLPAWRIRRLKLRPLLAADAPAHVRELDDLAAVAGLARPPAYLLRMTGSVGGIAFGRPDRRCLGLDAGLITKLVADRAAFRAVVLHELAHLRNADVDRTYLTVAFWRAFIVVALVPVTVSLAGELDVTALGILWRLVFLLAVVYFARDAVLRSRETYADVRAHGWEAGAGGLETMLDRRNAQPGRGSWHWPVRRHFDPAVRLRLLRDPEPLFAPGFWESFGAGLAVTIVHGNLATLLWLAAPQLDALVNRWLSALVFAPLAMGVVTVAVWRWAAYRAVRRAAPSRLPYVGLGLGLGLVLGQPLSASSAITGSWTGTGDVAPALWLGSAVVTVACALLIVRWIDATAAAWLPVVTRAPLVAALVPIIVAASGLFACWYGVQLLALDVPDLSELSSSDYLRASTVDGTSMANRAGPWWLWLALNHPFALYLMQQWVIAAVLAGVWAVPLAAWLVRLPGGTHQAWPARLARAPLALARPPAAIRLAVLTGLGAAAVYVAGLLVVRFAAHQAYSPVHRSLPGFALLFNHWQVVLVVLLQAVAAAVVAVVVTLRRQRFAVVLGLMAASITGAAGALAMPSAGVLGGCLDAFSLRPGPCAWDVSLSAVRLPLGQVTVAGTLTALAAASLAAAASTAFSRPSPIGAGSAGGARSFLIVPMAVAAAALAVLALPEGASGPANPLPSYAPALRLDPAALEACDLLHRLRTATTTPGQELPSTILLQLLDAADRSNHPVVTDEALGLRAALADGDADALGRHLSRLTTLCPP</sequence>
<proteinExistence type="predicted"/>
<evidence type="ECO:0000256" key="3">
    <source>
        <dbReference type="ARBA" id="ARBA00022670"/>
    </source>
</evidence>
<dbReference type="RefSeq" id="WP_138690761.1">
    <property type="nucleotide sequence ID" value="NZ_JBHSAZ010000026.1"/>
</dbReference>
<evidence type="ECO:0000256" key="1">
    <source>
        <dbReference type="ARBA" id="ARBA00001947"/>
    </source>
</evidence>
<keyword evidence="2" id="KW-1003">Cell membrane</keyword>
<evidence type="ECO:0000256" key="9">
    <source>
        <dbReference type="ARBA" id="ARBA00023049"/>
    </source>
</evidence>
<comment type="caution">
    <text evidence="13">The sequence shown here is derived from an EMBL/GenBank/DDBJ whole genome shotgun (WGS) entry which is preliminary data.</text>
</comment>
<accession>A0A5S4GNY6</accession>
<feature type="transmembrane region" description="Helical" evidence="11">
    <location>
        <begin position="20"/>
        <end position="41"/>
    </location>
</feature>
<reference evidence="13 14" key="1">
    <citation type="submission" date="2019-05" db="EMBL/GenBank/DDBJ databases">
        <title>Draft genome sequence of Nonomuraea zeae DSM 100528.</title>
        <authorList>
            <person name="Saricaoglu S."/>
            <person name="Isik K."/>
        </authorList>
    </citation>
    <scope>NUCLEOTIDE SEQUENCE [LARGE SCALE GENOMIC DNA]</scope>
    <source>
        <strain evidence="13 14">DSM 100528</strain>
    </source>
</reference>